<keyword evidence="1" id="KW-0472">Membrane</keyword>
<evidence type="ECO:0008006" key="4">
    <source>
        <dbReference type="Google" id="ProtNLM"/>
    </source>
</evidence>
<keyword evidence="1" id="KW-0812">Transmembrane</keyword>
<comment type="caution">
    <text evidence="2">The sequence shown here is derived from an EMBL/GenBank/DDBJ whole genome shotgun (WGS) entry which is preliminary data.</text>
</comment>
<gene>
    <name evidence="2" type="ORF">O4J56_04040</name>
</gene>
<feature type="transmembrane region" description="Helical" evidence="1">
    <location>
        <begin position="195"/>
        <end position="215"/>
    </location>
</feature>
<organism evidence="2 3">
    <name type="scientific">Nocardiopsis endophytica</name>
    <dbReference type="NCBI Taxonomy" id="3018445"/>
    <lineage>
        <taxon>Bacteria</taxon>
        <taxon>Bacillati</taxon>
        <taxon>Actinomycetota</taxon>
        <taxon>Actinomycetes</taxon>
        <taxon>Streptosporangiales</taxon>
        <taxon>Nocardiopsidaceae</taxon>
        <taxon>Nocardiopsis</taxon>
    </lineage>
</organism>
<reference evidence="2 3" key="1">
    <citation type="submission" date="2023-01" db="EMBL/GenBank/DDBJ databases">
        <title>Draft genome sequence of Nocardiopsis sp. RSe5-2 isolated from halophytes.</title>
        <authorList>
            <person name="Duangmal K."/>
            <person name="Chantavorakit T."/>
        </authorList>
    </citation>
    <scope>NUCLEOTIDE SEQUENCE [LARGE SCALE GENOMIC DNA]</scope>
    <source>
        <strain evidence="2 3">RSe5-2</strain>
    </source>
</reference>
<protein>
    <recommendedName>
        <fullName evidence="4">DUF2207 domain-containing protein</fullName>
    </recommendedName>
</protein>
<evidence type="ECO:0000313" key="3">
    <source>
        <dbReference type="Proteomes" id="UP001527866"/>
    </source>
</evidence>
<dbReference type="EMBL" id="JAQFWQ010000007">
    <property type="protein sequence ID" value="MDA2809801.1"/>
    <property type="molecule type" value="Genomic_DNA"/>
</dbReference>
<dbReference type="RefSeq" id="WP_270683706.1">
    <property type="nucleotide sequence ID" value="NZ_JAQFWQ010000007.1"/>
</dbReference>
<keyword evidence="3" id="KW-1185">Reference proteome</keyword>
<evidence type="ECO:0000256" key="1">
    <source>
        <dbReference type="SAM" id="Phobius"/>
    </source>
</evidence>
<feature type="transmembrane region" description="Helical" evidence="1">
    <location>
        <begin position="168"/>
        <end position="189"/>
    </location>
</feature>
<accession>A0ABT4TYM0</accession>
<dbReference type="Proteomes" id="UP001527866">
    <property type="component" value="Unassembled WGS sequence"/>
</dbReference>
<name>A0ABT4TYM0_9ACTN</name>
<keyword evidence="1" id="KW-1133">Transmembrane helix</keyword>
<evidence type="ECO:0000313" key="2">
    <source>
        <dbReference type="EMBL" id="MDA2809801.1"/>
    </source>
</evidence>
<proteinExistence type="predicted"/>
<sequence>MRSPTTDPQHIAEGWRLRAHPRSAHRVMPGGADPVVGSGSTWIRLRLFAEEHTTFALQRRPYFPFAGTPVVLIDGIPALQGFGEAAVEVSRKRHLVEVQGGGSRGWWMVDGAAAPFDGPAAELDFYNDVCNPRHRWFERDVLGAAWFFGPPGSRAIPKHNYDSTKGNAPNGVGIFIAWVALTALGAVVFRPDGGAVAALIAAVALLPAVLLAIGAERVLDWSERRPVDRHERLQRSVPLESGDTPVTLLGRQAAPVPRSGPGAAGLVVDLRFEQVWQRVRVTGSKPVSRIEKRTYMFPGLEYLEPGVDDAAWHNLIRYGEPLGAVERPWMEAPAVYVDGRRVEARWARIHLRLEPGGHRLRVEVPRFSRGPRRPDGAGGTVVAESDLTMVAGETALADVLAETVLDGDGASFEYEVVELSSTVRNRVARLETYRRPRPPLRHEGSDFQSPAFSFSLEVTG</sequence>